<evidence type="ECO:0000256" key="1">
    <source>
        <dbReference type="ARBA" id="ARBA00001933"/>
    </source>
</evidence>
<dbReference type="InterPro" id="IPR015424">
    <property type="entry name" value="PyrdxlP-dep_Trfase"/>
</dbReference>
<dbReference type="AlphaFoldDB" id="A0A2T0BG33"/>
<keyword evidence="3" id="KW-0663">Pyridoxal phosphate</keyword>
<dbReference type="SUPFAM" id="SSF53383">
    <property type="entry name" value="PLP-dependent transferases"/>
    <property type="match status" value="1"/>
</dbReference>
<dbReference type="InterPro" id="IPR020578">
    <property type="entry name" value="Aminotrans_V_PyrdxlP_BS"/>
</dbReference>
<dbReference type="GO" id="GO:0031071">
    <property type="term" value="F:cysteine desulfurase activity"/>
    <property type="evidence" value="ECO:0007669"/>
    <property type="project" value="UniProtKB-EC"/>
</dbReference>
<dbReference type="Proteomes" id="UP000239471">
    <property type="component" value="Unassembled WGS sequence"/>
</dbReference>
<organism evidence="7 8">
    <name type="scientific">Clostridium vincentii</name>
    <dbReference type="NCBI Taxonomy" id="52704"/>
    <lineage>
        <taxon>Bacteria</taxon>
        <taxon>Bacillati</taxon>
        <taxon>Bacillota</taxon>
        <taxon>Clostridia</taxon>
        <taxon>Eubacteriales</taxon>
        <taxon>Clostridiaceae</taxon>
        <taxon>Clostridium</taxon>
    </lineage>
</organism>
<gene>
    <name evidence="7" type="primary">csd_1</name>
    <name evidence="7" type="ORF">CLVI_14300</name>
</gene>
<comment type="cofactor">
    <cofactor evidence="1 5">
        <name>pyridoxal 5'-phosphate</name>
        <dbReference type="ChEBI" id="CHEBI:597326"/>
    </cofactor>
</comment>
<dbReference type="InterPro" id="IPR015421">
    <property type="entry name" value="PyrdxlP-dep_Trfase_major"/>
</dbReference>
<name>A0A2T0BG33_9CLOT</name>
<dbReference type="InterPro" id="IPR015422">
    <property type="entry name" value="PyrdxlP-dep_Trfase_small"/>
</dbReference>
<dbReference type="OrthoDB" id="9804366at2"/>
<dbReference type="RefSeq" id="WP_106059423.1">
    <property type="nucleotide sequence ID" value="NZ_PVXQ01000012.1"/>
</dbReference>
<accession>A0A2T0BG33</accession>
<dbReference type="PANTHER" id="PTHR43586">
    <property type="entry name" value="CYSTEINE DESULFURASE"/>
    <property type="match status" value="1"/>
</dbReference>
<evidence type="ECO:0000256" key="2">
    <source>
        <dbReference type="ARBA" id="ARBA00010447"/>
    </source>
</evidence>
<feature type="domain" description="Aminotransferase class V" evidence="6">
    <location>
        <begin position="30"/>
        <end position="420"/>
    </location>
</feature>
<keyword evidence="8" id="KW-1185">Reference proteome</keyword>
<dbReference type="Gene3D" id="3.90.1150.10">
    <property type="entry name" value="Aspartate Aminotransferase, domain 1"/>
    <property type="match status" value="1"/>
</dbReference>
<evidence type="ECO:0000313" key="7">
    <source>
        <dbReference type="EMBL" id="PRR82793.1"/>
    </source>
</evidence>
<evidence type="ECO:0000259" key="6">
    <source>
        <dbReference type="Pfam" id="PF00266"/>
    </source>
</evidence>
<dbReference type="EMBL" id="PVXQ01000012">
    <property type="protein sequence ID" value="PRR82793.1"/>
    <property type="molecule type" value="Genomic_DNA"/>
</dbReference>
<comment type="caution">
    <text evidence="7">The sequence shown here is derived from an EMBL/GenBank/DDBJ whole genome shotgun (WGS) entry which is preliminary data.</text>
</comment>
<dbReference type="Gene3D" id="3.40.640.10">
    <property type="entry name" value="Type I PLP-dependent aspartate aminotransferase-like (Major domain)"/>
    <property type="match status" value="1"/>
</dbReference>
<evidence type="ECO:0000256" key="5">
    <source>
        <dbReference type="RuleBase" id="RU004504"/>
    </source>
</evidence>
<dbReference type="InterPro" id="IPR000192">
    <property type="entry name" value="Aminotrans_V_dom"/>
</dbReference>
<evidence type="ECO:0000256" key="3">
    <source>
        <dbReference type="ARBA" id="ARBA00022898"/>
    </source>
</evidence>
<dbReference type="PANTHER" id="PTHR43586:SF8">
    <property type="entry name" value="CYSTEINE DESULFURASE 1, CHLOROPLASTIC"/>
    <property type="match status" value="1"/>
</dbReference>
<dbReference type="EC" id="2.8.1.7" evidence="7"/>
<comment type="catalytic activity">
    <reaction evidence="4">
        <text>(sulfur carrier)-H + L-cysteine = (sulfur carrier)-SH + L-alanine</text>
        <dbReference type="Rhea" id="RHEA:43892"/>
        <dbReference type="Rhea" id="RHEA-COMP:14737"/>
        <dbReference type="Rhea" id="RHEA-COMP:14739"/>
        <dbReference type="ChEBI" id="CHEBI:29917"/>
        <dbReference type="ChEBI" id="CHEBI:35235"/>
        <dbReference type="ChEBI" id="CHEBI:57972"/>
        <dbReference type="ChEBI" id="CHEBI:64428"/>
        <dbReference type="EC" id="2.8.1.7"/>
    </reaction>
</comment>
<protein>
    <submittedName>
        <fullName evidence="7">Putative cysteine desulfurase</fullName>
        <ecNumber evidence="7">2.8.1.7</ecNumber>
    </submittedName>
</protein>
<proteinExistence type="inferred from homology"/>
<sequence length="432" mass="49083">MDGENDNFHELLIGIDSQVDILDGRKVRSVNFDNAATTPPFKSVVENIINSSDYYGSIGRGMGQKAEITTQIYNQTRTYLLDFFNIKEKNKYIVVYVNNTTDGINKLARTLIHHRNEVVISTRMEHHSNDLPWRRQCNVDYIEVDNYGRLKTNELEKKLIHHKGKVKYVTITGASNVSGYMNDIHQIAKIVHKYNAKIIVDGAQLVPHVKIDIEGKCEEESIDFLVFSGHKLYAPFGGGVIIGLREVFDKNLPDNEGGGTVNLVMDKKVEYLMSPERTEAGTPNFFGTISIARALKQLNEIGFDNIHNNEIKLLDRLLDGLKVIPKVINYGDINNIEDRLGIGVFNIDSLYHQDVAQILAQKYGISVRQGWFCAHPYCRRLMNLSEKSNRTFIHKNNGKSPGMVRVSFGIYNDEREVDYFLNAIESIVHGPY</sequence>
<dbReference type="PROSITE" id="PS00595">
    <property type="entry name" value="AA_TRANSFER_CLASS_5"/>
    <property type="match status" value="1"/>
</dbReference>
<comment type="similarity">
    <text evidence="2">Belongs to the class-V pyridoxal-phosphate-dependent aminotransferase family. Csd subfamily.</text>
</comment>
<evidence type="ECO:0000313" key="8">
    <source>
        <dbReference type="Proteomes" id="UP000239471"/>
    </source>
</evidence>
<keyword evidence="7" id="KW-0808">Transferase</keyword>
<dbReference type="Pfam" id="PF00266">
    <property type="entry name" value="Aminotran_5"/>
    <property type="match status" value="1"/>
</dbReference>
<reference evidence="7 8" key="1">
    <citation type="submission" date="2018-03" db="EMBL/GenBank/DDBJ databases">
        <title>Genome sequence of Clostridium vincentii DSM 10228.</title>
        <authorList>
            <person name="Poehlein A."/>
            <person name="Daniel R."/>
        </authorList>
    </citation>
    <scope>NUCLEOTIDE SEQUENCE [LARGE SCALE GENOMIC DNA]</scope>
    <source>
        <strain evidence="7 8">DSM 10228</strain>
    </source>
</reference>
<evidence type="ECO:0000256" key="4">
    <source>
        <dbReference type="ARBA" id="ARBA00050776"/>
    </source>
</evidence>